<evidence type="ECO:0000313" key="2">
    <source>
        <dbReference type="EMBL" id="EOA97204.1"/>
    </source>
</evidence>
<dbReference type="Proteomes" id="UP000296049">
    <property type="component" value="Unassembled WGS sequence"/>
</dbReference>
<reference evidence="3" key="1">
    <citation type="journal article" date="2013" name="Nat. Genet.">
        <title>The duck genome and transcriptome provide insight into an avian influenza virus reservoir species.</title>
        <authorList>
            <person name="Huang Y."/>
            <person name="Li Y."/>
            <person name="Burt D.W."/>
            <person name="Chen H."/>
            <person name="Zhang Y."/>
            <person name="Qian W."/>
            <person name="Kim H."/>
            <person name="Gan S."/>
            <person name="Zhao Y."/>
            <person name="Li J."/>
            <person name="Yi K."/>
            <person name="Feng H."/>
            <person name="Zhu P."/>
            <person name="Li B."/>
            <person name="Liu Q."/>
            <person name="Fairley S."/>
            <person name="Magor K.E."/>
            <person name="Du Z."/>
            <person name="Hu X."/>
            <person name="Goodman L."/>
            <person name="Tafer H."/>
            <person name="Vignal A."/>
            <person name="Lee T."/>
            <person name="Kim K.W."/>
            <person name="Sheng Z."/>
            <person name="An Y."/>
            <person name="Searle S."/>
            <person name="Herrero J."/>
            <person name="Groenen M.A."/>
            <person name="Crooijmans R.P."/>
            <person name="Faraut T."/>
            <person name="Cai Q."/>
            <person name="Webster R.G."/>
            <person name="Aldridge J.R."/>
            <person name="Warren W.C."/>
            <person name="Bartschat S."/>
            <person name="Kehr S."/>
            <person name="Marz M."/>
            <person name="Stadler P.F."/>
            <person name="Smith J."/>
            <person name="Kraus R.H."/>
            <person name="Zhao Y."/>
            <person name="Ren L."/>
            <person name="Fei J."/>
            <person name="Morisson M."/>
            <person name="Kaiser P."/>
            <person name="Griffin D.K."/>
            <person name="Rao M."/>
            <person name="Pitel F."/>
            <person name="Wang J."/>
            <person name="Li N."/>
        </authorList>
    </citation>
    <scope>NUCLEOTIDE SEQUENCE [LARGE SCALE GENOMIC DNA]</scope>
</reference>
<name>R0L6Z0_ANAPL</name>
<feature type="region of interest" description="Disordered" evidence="1">
    <location>
        <begin position="1"/>
        <end position="89"/>
    </location>
</feature>
<accession>R0L6Z0</accession>
<feature type="non-terminal residue" evidence="2">
    <location>
        <position position="1"/>
    </location>
</feature>
<feature type="compositionally biased region" description="Basic and acidic residues" evidence="1">
    <location>
        <begin position="48"/>
        <end position="73"/>
    </location>
</feature>
<dbReference type="AlphaFoldDB" id="R0L6Z0"/>
<keyword evidence="3" id="KW-1185">Reference proteome</keyword>
<feature type="compositionally biased region" description="Basic and acidic residues" evidence="1">
    <location>
        <begin position="1"/>
        <end position="15"/>
    </location>
</feature>
<sequence length="89" mass="9625">QDQRRSRLRQQEAADGHPAGRVGLRGLRGERRGGRGAHHAGAPLHPHLPGDGHRVGERRLQPGAVLRDEEQRLHAHPPGPGRGQHHAGG</sequence>
<gene>
    <name evidence="2" type="ORF">Anapl_07093</name>
</gene>
<organism evidence="2 3">
    <name type="scientific">Anas platyrhynchos</name>
    <name type="common">Mallard</name>
    <name type="synonym">Anas boschas</name>
    <dbReference type="NCBI Taxonomy" id="8839"/>
    <lineage>
        <taxon>Eukaryota</taxon>
        <taxon>Metazoa</taxon>
        <taxon>Chordata</taxon>
        <taxon>Craniata</taxon>
        <taxon>Vertebrata</taxon>
        <taxon>Euteleostomi</taxon>
        <taxon>Archelosauria</taxon>
        <taxon>Archosauria</taxon>
        <taxon>Dinosauria</taxon>
        <taxon>Saurischia</taxon>
        <taxon>Theropoda</taxon>
        <taxon>Coelurosauria</taxon>
        <taxon>Aves</taxon>
        <taxon>Neognathae</taxon>
        <taxon>Galloanserae</taxon>
        <taxon>Anseriformes</taxon>
        <taxon>Anatidae</taxon>
        <taxon>Anatinae</taxon>
        <taxon>Anas</taxon>
    </lineage>
</organism>
<evidence type="ECO:0000313" key="3">
    <source>
        <dbReference type="Proteomes" id="UP000296049"/>
    </source>
</evidence>
<feature type="non-terminal residue" evidence="2">
    <location>
        <position position="89"/>
    </location>
</feature>
<evidence type="ECO:0000256" key="1">
    <source>
        <dbReference type="SAM" id="MobiDB-lite"/>
    </source>
</evidence>
<proteinExistence type="predicted"/>
<protein>
    <submittedName>
        <fullName evidence="2">Uncharacterized protein</fullName>
    </submittedName>
</protein>
<dbReference type="EMBL" id="KB743745">
    <property type="protein sequence ID" value="EOA97204.1"/>
    <property type="molecule type" value="Genomic_DNA"/>
</dbReference>